<keyword evidence="14" id="KW-1185">Reference proteome</keyword>
<evidence type="ECO:0000256" key="1">
    <source>
        <dbReference type="ARBA" id="ARBA00004434"/>
    </source>
</evidence>
<keyword evidence="10 12" id="KW-0472">Membrane</keyword>
<comment type="similarity">
    <text evidence="3 11">Belongs to the cytochrome c oxidase subunit 6A family.</text>
</comment>
<keyword evidence="4" id="KW-0812">Transmembrane</keyword>
<dbReference type="PANTHER" id="PTHR11504">
    <property type="entry name" value="CYTOCHROME C OXIDASE POLYPEPTIDE VIA"/>
    <property type="match status" value="1"/>
</dbReference>
<evidence type="ECO:0000256" key="12">
    <source>
        <dbReference type="RuleBase" id="RU004397"/>
    </source>
</evidence>
<dbReference type="InterPro" id="IPR018507">
    <property type="entry name" value="Cyt_c_oxidase_su6a_CS"/>
</dbReference>
<evidence type="ECO:0000256" key="2">
    <source>
        <dbReference type="ARBA" id="ARBA00004673"/>
    </source>
</evidence>
<evidence type="ECO:0000256" key="5">
    <source>
        <dbReference type="ARBA" id="ARBA00022792"/>
    </source>
</evidence>
<comment type="caution">
    <text evidence="13">The sequence shown here is derived from an EMBL/GenBank/DDBJ whole genome shotgun (WGS) entry which is preliminary data.</text>
</comment>
<dbReference type="SUPFAM" id="SSF81411">
    <property type="entry name" value="Mitochondrial cytochrome c oxidase subunit VIa"/>
    <property type="match status" value="1"/>
</dbReference>
<dbReference type="OrthoDB" id="5947505at2759"/>
<evidence type="ECO:0000256" key="7">
    <source>
        <dbReference type="ARBA" id="ARBA00022989"/>
    </source>
</evidence>
<proteinExistence type="inferred from homology"/>
<dbReference type="EMBL" id="CAJVQA010002672">
    <property type="protein sequence ID" value="CAG8554525.1"/>
    <property type="molecule type" value="Genomic_DNA"/>
</dbReference>
<dbReference type="Proteomes" id="UP000789759">
    <property type="component" value="Unassembled WGS sequence"/>
</dbReference>
<keyword evidence="8" id="KW-0560">Oxidoreductase</keyword>
<dbReference type="GO" id="GO:0030234">
    <property type="term" value="F:enzyme regulator activity"/>
    <property type="evidence" value="ECO:0007669"/>
    <property type="project" value="TreeGrafter"/>
</dbReference>
<evidence type="ECO:0000256" key="10">
    <source>
        <dbReference type="ARBA" id="ARBA00023136"/>
    </source>
</evidence>
<dbReference type="AlphaFoldDB" id="A0A9N9B7U3"/>
<keyword evidence="5 12" id="KW-0999">Mitochondrion inner membrane</keyword>
<protein>
    <recommendedName>
        <fullName evidence="12">Cytochrome c oxidase subunit</fullName>
    </recommendedName>
    <alternativeName>
        <fullName evidence="12">Cytochrome c oxidase polypeptide VIa</fullName>
    </alternativeName>
</protein>
<organism evidence="13 14">
    <name type="scientific">Cetraspora pellucida</name>
    <dbReference type="NCBI Taxonomy" id="1433469"/>
    <lineage>
        <taxon>Eukaryota</taxon>
        <taxon>Fungi</taxon>
        <taxon>Fungi incertae sedis</taxon>
        <taxon>Mucoromycota</taxon>
        <taxon>Glomeromycotina</taxon>
        <taxon>Glomeromycetes</taxon>
        <taxon>Diversisporales</taxon>
        <taxon>Gigasporaceae</taxon>
        <taxon>Cetraspora</taxon>
    </lineage>
</organism>
<dbReference type="FunFam" id="4.10.95.10:FF:000001">
    <property type="entry name" value="Cytochrome c oxidase subunit 6A, mitochondrial"/>
    <property type="match status" value="1"/>
</dbReference>
<dbReference type="GO" id="GO:0006123">
    <property type="term" value="P:mitochondrial electron transport, cytochrome c to oxygen"/>
    <property type="evidence" value="ECO:0007669"/>
    <property type="project" value="TreeGrafter"/>
</dbReference>
<accession>A0A9N9B7U3</accession>
<evidence type="ECO:0000256" key="11">
    <source>
        <dbReference type="RuleBase" id="RU004396"/>
    </source>
</evidence>
<dbReference type="GO" id="GO:0005743">
    <property type="term" value="C:mitochondrial inner membrane"/>
    <property type="evidence" value="ECO:0007669"/>
    <property type="project" value="UniProtKB-SubCell"/>
</dbReference>
<evidence type="ECO:0000256" key="4">
    <source>
        <dbReference type="ARBA" id="ARBA00022692"/>
    </source>
</evidence>
<dbReference type="Gene3D" id="4.10.95.10">
    <property type="entry name" value="Cytochrome c oxidase, subunit VIa"/>
    <property type="match status" value="1"/>
</dbReference>
<evidence type="ECO:0000256" key="3">
    <source>
        <dbReference type="ARBA" id="ARBA00005553"/>
    </source>
</evidence>
<name>A0A9N9B7U3_9GLOM</name>
<reference evidence="13" key="1">
    <citation type="submission" date="2021-06" db="EMBL/GenBank/DDBJ databases">
        <authorList>
            <person name="Kallberg Y."/>
            <person name="Tangrot J."/>
            <person name="Rosling A."/>
        </authorList>
    </citation>
    <scope>NUCLEOTIDE SEQUENCE</scope>
    <source>
        <strain evidence="13">FL966</strain>
    </source>
</reference>
<keyword evidence="9 12" id="KW-0496">Mitochondrion</keyword>
<gene>
    <name evidence="13" type="ORF">CPELLU_LOCUS4912</name>
</gene>
<evidence type="ECO:0000313" key="13">
    <source>
        <dbReference type="EMBL" id="CAG8554525.1"/>
    </source>
</evidence>
<evidence type="ECO:0000313" key="14">
    <source>
        <dbReference type="Proteomes" id="UP000789759"/>
    </source>
</evidence>
<dbReference type="Pfam" id="PF02046">
    <property type="entry name" value="COX6A"/>
    <property type="match status" value="1"/>
</dbReference>
<evidence type="ECO:0000256" key="8">
    <source>
        <dbReference type="ARBA" id="ARBA00023002"/>
    </source>
</evidence>
<dbReference type="GO" id="GO:0016491">
    <property type="term" value="F:oxidoreductase activity"/>
    <property type="evidence" value="ECO:0007669"/>
    <property type="project" value="UniProtKB-KW"/>
</dbReference>
<sequence>MAKRFLTTRIAKIVPRVPATIRKYSAVATPEGLSPFSAERLAVEEHAKSTAKTWKNITIYVCLPALLLGTANSYRIMKEHEAHSAEHEHKHEDHPLFQYQRIRTKPFPWGDGDKTLFHNPAVNK</sequence>
<dbReference type="PROSITE" id="PS01329">
    <property type="entry name" value="COX6A"/>
    <property type="match status" value="1"/>
</dbReference>
<evidence type="ECO:0000256" key="9">
    <source>
        <dbReference type="ARBA" id="ARBA00023128"/>
    </source>
</evidence>
<dbReference type="InterPro" id="IPR036418">
    <property type="entry name" value="Cyt_c_oxidase_su6a_sf"/>
</dbReference>
<comment type="subcellular location">
    <subcellularLocation>
        <location evidence="1">Mitochondrion inner membrane</location>
        <topology evidence="1">Single-pass membrane protein</topology>
    </subcellularLocation>
</comment>
<evidence type="ECO:0000256" key="6">
    <source>
        <dbReference type="ARBA" id="ARBA00022946"/>
    </source>
</evidence>
<comment type="pathway">
    <text evidence="2">Energy metabolism; oxidative phosphorylation.</text>
</comment>
<keyword evidence="7" id="KW-1133">Transmembrane helix</keyword>
<keyword evidence="6" id="KW-0809">Transit peptide</keyword>
<dbReference type="InterPro" id="IPR001349">
    <property type="entry name" value="Cyt_c_oxidase_su6a"/>
</dbReference>
<dbReference type="PANTHER" id="PTHR11504:SF0">
    <property type="entry name" value="CYTOCHROME C OXIDASE SUBUNIT"/>
    <property type="match status" value="1"/>
</dbReference>